<reference evidence="2 3" key="1">
    <citation type="submission" date="2019-02" db="EMBL/GenBank/DDBJ databases">
        <title>Sequencing the genomes of 1000 actinobacteria strains.</title>
        <authorList>
            <person name="Klenk H.-P."/>
        </authorList>
    </citation>
    <scope>NUCLEOTIDE SEQUENCE [LARGE SCALE GENOMIC DNA]</scope>
    <source>
        <strain evidence="2 3">DSM 45612</strain>
    </source>
</reference>
<feature type="transmembrane region" description="Helical" evidence="1">
    <location>
        <begin position="170"/>
        <end position="191"/>
    </location>
</feature>
<dbReference type="RefSeq" id="WP_242624282.1">
    <property type="nucleotide sequence ID" value="NZ_SHLD01000001.1"/>
</dbReference>
<evidence type="ECO:0000313" key="3">
    <source>
        <dbReference type="Proteomes" id="UP000294114"/>
    </source>
</evidence>
<dbReference type="EMBL" id="SHLD01000001">
    <property type="protein sequence ID" value="RZU76440.1"/>
    <property type="molecule type" value="Genomic_DNA"/>
</dbReference>
<dbReference type="AlphaFoldDB" id="A0A4Q8BER8"/>
<sequence>MSETLAVPAPPPTPADRPGRRLLRHLAEMTVAMAVGMLLLGPLWRTAGAALGLSAALARPEVAALVMATDMSIGMAVWMWHRGHGARATAEMVAAMYVPFLLLLVPFAAGLVGGDGLLLGGHLLMVPAMVLVALRHRRHHPTPAPRHPVVAALAARWPTWLALLMTVDNWVAPVVLPPWSLLVLPAGYLLIGTLRRQWRTPGALPAQLAGLAGWTALAGLAAVADDGPARWLVAAGWLGHAGWDVAHHRRGAVVPRGYAEWCAVLDTVVGLTMVLAIVG</sequence>
<dbReference type="Proteomes" id="UP000294114">
    <property type="component" value="Unassembled WGS sequence"/>
</dbReference>
<proteinExistence type="predicted"/>
<keyword evidence="1" id="KW-1133">Transmembrane helix</keyword>
<organism evidence="2 3">
    <name type="scientific">Micromonospora kangleipakensis</name>
    <dbReference type="NCBI Taxonomy" id="1077942"/>
    <lineage>
        <taxon>Bacteria</taxon>
        <taxon>Bacillati</taxon>
        <taxon>Actinomycetota</taxon>
        <taxon>Actinomycetes</taxon>
        <taxon>Micromonosporales</taxon>
        <taxon>Micromonosporaceae</taxon>
        <taxon>Micromonospora</taxon>
    </lineage>
</organism>
<feature type="transmembrane region" description="Helical" evidence="1">
    <location>
        <begin position="92"/>
        <end position="111"/>
    </location>
</feature>
<evidence type="ECO:0000256" key="1">
    <source>
        <dbReference type="SAM" id="Phobius"/>
    </source>
</evidence>
<keyword evidence="1" id="KW-0812">Transmembrane</keyword>
<name>A0A4Q8BER8_9ACTN</name>
<keyword evidence="3" id="KW-1185">Reference proteome</keyword>
<keyword evidence="1" id="KW-0472">Membrane</keyword>
<accession>A0A4Q8BER8</accession>
<comment type="caution">
    <text evidence="2">The sequence shown here is derived from an EMBL/GenBank/DDBJ whole genome shotgun (WGS) entry which is preliminary data.</text>
</comment>
<gene>
    <name evidence="2" type="ORF">EV384_5096</name>
</gene>
<evidence type="ECO:0000313" key="2">
    <source>
        <dbReference type="EMBL" id="RZU76440.1"/>
    </source>
</evidence>
<protein>
    <submittedName>
        <fullName evidence="2">Uncharacterized protein</fullName>
    </submittedName>
</protein>
<feature type="transmembrane region" description="Helical" evidence="1">
    <location>
        <begin position="64"/>
        <end position="80"/>
    </location>
</feature>
<feature type="transmembrane region" description="Helical" evidence="1">
    <location>
        <begin position="26"/>
        <end position="44"/>
    </location>
</feature>